<evidence type="ECO:0000256" key="1">
    <source>
        <dbReference type="ARBA" id="ARBA00022448"/>
    </source>
</evidence>
<dbReference type="InterPro" id="IPR036909">
    <property type="entry name" value="Cyt_c-like_dom_sf"/>
</dbReference>
<proteinExistence type="predicted"/>
<keyword evidence="7" id="KW-0472">Membrane</keyword>
<keyword evidence="3 6" id="KW-0479">Metal-binding</keyword>
<accession>A0AB39CGP6</accession>
<dbReference type="GO" id="GO:0009055">
    <property type="term" value="F:electron transfer activity"/>
    <property type="evidence" value="ECO:0007669"/>
    <property type="project" value="InterPro"/>
</dbReference>
<evidence type="ECO:0000256" key="5">
    <source>
        <dbReference type="ARBA" id="ARBA00023004"/>
    </source>
</evidence>
<dbReference type="RefSeq" id="WP_368643045.1">
    <property type="nucleotide sequence ID" value="NZ_CP158252.1"/>
</dbReference>
<evidence type="ECO:0000259" key="8">
    <source>
        <dbReference type="PROSITE" id="PS51007"/>
    </source>
</evidence>
<dbReference type="InterPro" id="IPR009056">
    <property type="entry name" value="Cyt_c-like_dom"/>
</dbReference>
<gene>
    <name evidence="9" type="ORF">ABRY99_08945</name>
</gene>
<organism evidence="9">
    <name type="scientific">Castellaniella ginsengisoli</name>
    <dbReference type="NCBI Taxonomy" id="546114"/>
    <lineage>
        <taxon>Bacteria</taxon>
        <taxon>Pseudomonadati</taxon>
        <taxon>Pseudomonadota</taxon>
        <taxon>Betaproteobacteria</taxon>
        <taxon>Burkholderiales</taxon>
        <taxon>Alcaligenaceae</taxon>
        <taxon>Castellaniella</taxon>
    </lineage>
</organism>
<dbReference type="PANTHER" id="PTHR37823">
    <property type="entry name" value="CYTOCHROME C-553-LIKE"/>
    <property type="match status" value="1"/>
</dbReference>
<dbReference type="PROSITE" id="PS51007">
    <property type="entry name" value="CYTC"/>
    <property type="match status" value="2"/>
</dbReference>
<evidence type="ECO:0000256" key="2">
    <source>
        <dbReference type="ARBA" id="ARBA00022617"/>
    </source>
</evidence>
<keyword evidence="1" id="KW-0813">Transport</keyword>
<dbReference type="Gene3D" id="1.10.760.10">
    <property type="entry name" value="Cytochrome c-like domain"/>
    <property type="match status" value="2"/>
</dbReference>
<dbReference type="AlphaFoldDB" id="A0AB39CGP6"/>
<reference evidence="9" key="1">
    <citation type="submission" date="2024-05" db="EMBL/GenBank/DDBJ databases">
        <authorList>
            <person name="Luo Y.-C."/>
            <person name="Nicholds J."/>
            <person name="Mortimer T."/>
            <person name="Maboni G."/>
        </authorList>
    </citation>
    <scope>NUCLEOTIDE SEQUENCE</scope>
    <source>
        <strain evidence="9">153920</strain>
    </source>
</reference>
<keyword evidence="5 6" id="KW-0408">Iron</keyword>
<evidence type="ECO:0000256" key="3">
    <source>
        <dbReference type="ARBA" id="ARBA00022723"/>
    </source>
</evidence>
<dbReference type="Pfam" id="PF00034">
    <property type="entry name" value="Cytochrom_C"/>
    <property type="match status" value="2"/>
</dbReference>
<keyword evidence="2 6" id="KW-0349">Heme</keyword>
<feature type="domain" description="Cytochrome c" evidence="8">
    <location>
        <begin position="54"/>
        <end position="176"/>
    </location>
</feature>
<dbReference type="GO" id="GO:0046872">
    <property type="term" value="F:metal ion binding"/>
    <property type="evidence" value="ECO:0007669"/>
    <property type="project" value="UniProtKB-KW"/>
</dbReference>
<protein>
    <submittedName>
        <fullName evidence="9">C-type cytochrome</fullName>
    </submittedName>
</protein>
<keyword evidence="7" id="KW-1133">Transmembrane helix</keyword>
<dbReference type="GO" id="GO:0020037">
    <property type="term" value="F:heme binding"/>
    <property type="evidence" value="ECO:0007669"/>
    <property type="project" value="InterPro"/>
</dbReference>
<evidence type="ECO:0000256" key="4">
    <source>
        <dbReference type="ARBA" id="ARBA00022982"/>
    </source>
</evidence>
<evidence type="ECO:0000256" key="6">
    <source>
        <dbReference type="PROSITE-ProRule" id="PRU00433"/>
    </source>
</evidence>
<dbReference type="SUPFAM" id="SSF46626">
    <property type="entry name" value="Cytochrome c"/>
    <property type="match status" value="2"/>
</dbReference>
<feature type="domain" description="Cytochrome c" evidence="8">
    <location>
        <begin position="224"/>
        <end position="319"/>
    </location>
</feature>
<dbReference type="InterPro" id="IPR051811">
    <property type="entry name" value="Cytochrome_c550/c551-like"/>
</dbReference>
<evidence type="ECO:0000313" key="9">
    <source>
        <dbReference type="EMBL" id="XDJ41080.1"/>
    </source>
</evidence>
<keyword evidence="7" id="KW-0812">Transmembrane</keyword>
<keyword evidence="4" id="KW-0249">Electron transport</keyword>
<evidence type="ECO:0000256" key="7">
    <source>
        <dbReference type="SAM" id="Phobius"/>
    </source>
</evidence>
<name>A0AB39CGP6_9BURK</name>
<sequence>MSCLNGTDCREPAKRRIALAVLALMLAIFLLLSVWSFLPSRGQAIPDSIQYGGVDAVEGKRVFQAYNCMGCHTIVGNGAYLGPDLTRIHADAGAAWLAAFLPSAGGWPTSAAVRVQLQNPAAQADAGSADLQAYLQRYPGAAERLNERGGQHTLMPNLPLDAREVTALIAFLKYTSTLHTEGWPPKPHEGRRIPAAFQPSGDAASTAVAGAETKAAAPAGQVQDAVARGRQLVSDLGCVACHATDQKRTVGPGWGGLAGHEVQLTDGTTVTADEAYIVRSIREPDAQTVAGYPPHVMPSYDALIDDADMKAIVAYLSSL</sequence>
<feature type="transmembrane region" description="Helical" evidence="7">
    <location>
        <begin position="17"/>
        <end position="38"/>
    </location>
</feature>
<dbReference type="EMBL" id="CP158252">
    <property type="protein sequence ID" value="XDJ41080.1"/>
    <property type="molecule type" value="Genomic_DNA"/>
</dbReference>